<comment type="caution">
    <text evidence="1">The sequence shown here is derived from an EMBL/GenBank/DDBJ whole genome shotgun (WGS) entry which is preliminary data.</text>
</comment>
<accession>A0AAV4AG76</accession>
<dbReference type="EMBL" id="BLXT01003749">
    <property type="protein sequence ID" value="GFO05626.1"/>
    <property type="molecule type" value="Genomic_DNA"/>
</dbReference>
<dbReference type="Proteomes" id="UP000735302">
    <property type="component" value="Unassembled WGS sequence"/>
</dbReference>
<gene>
    <name evidence="1" type="ORF">PoB_003213100</name>
</gene>
<reference evidence="1 2" key="1">
    <citation type="journal article" date="2021" name="Elife">
        <title>Chloroplast acquisition without the gene transfer in kleptoplastic sea slugs, Plakobranchus ocellatus.</title>
        <authorList>
            <person name="Maeda T."/>
            <person name="Takahashi S."/>
            <person name="Yoshida T."/>
            <person name="Shimamura S."/>
            <person name="Takaki Y."/>
            <person name="Nagai Y."/>
            <person name="Toyoda A."/>
            <person name="Suzuki Y."/>
            <person name="Arimoto A."/>
            <person name="Ishii H."/>
            <person name="Satoh N."/>
            <person name="Nishiyama T."/>
            <person name="Hasebe M."/>
            <person name="Maruyama T."/>
            <person name="Minagawa J."/>
            <person name="Obokata J."/>
            <person name="Shigenobu S."/>
        </authorList>
    </citation>
    <scope>NUCLEOTIDE SEQUENCE [LARGE SCALE GENOMIC DNA]</scope>
</reference>
<organism evidence="1 2">
    <name type="scientific">Plakobranchus ocellatus</name>
    <dbReference type="NCBI Taxonomy" id="259542"/>
    <lineage>
        <taxon>Eukaryota</taxon>
        <taxon>Metazoa</taxon>
        <taxon>Spiralia</taxon>
        <taxon>Lophotrochozoa</taxon>
        <taxon>Mollusca</taxon>
        <taxon>Gastropoda</taxon>
        <taxon>Heterobranchia</taxon>
        <taxon>Euthyneura</taxon>
        <taxon>Panpulmonata</taxon>
        <taxon>Sacoglossa</taxon>
        <taxon>Placobranchoidea</taxon>
        <taxon>Plakobranchidae</taxon>
        <taxon>Plakobranchus</taxon>
    </lineage>
</organism>
<evidence type="ECO:0000313" key="2">
    <source>
        <dbReference type="Proteomes" id="UP000735302"/>
    </source>
</evidence>
<sequence>MGIFLLSARILKVNRNKTHHKLLQTSLHSPSPHHSPIHLVQIDLAELFSLQSPEPCEVDMRRTKLTIVPAMMPAGYIRVAILIEKGGNLVYDLRRYLRVKPMKNKRWFHLISKPYGEWTSLNLGDDLTFNAAGSFFRTLTTSYGTHKDFPVFPKCIRNCRLDYMPYIPGIFAVMCHDCDIDPWEIQYSWRVRGVQKWEGANSRYLTIPEQYIHSNFLLTVYGEVDSRATFATMMNVTFNGYASKIIRIARRTFYRILTASLAPSTNATLYERFDVDMTPLVIRLGKTVGPSISFVKSFTGRYKAKSSLFVLSPFPQEADKRVEVCSFVLPMKNIAMYIPSAFTFLTVGQEAFGGKRIATHLTYPVSAAHTSCSPNLSRYHCCYSEKLQSLKKILQILFWRRRKPSFDRHSVGLFPTK</sequence>
<evidence type="ECO:0000313" key="1">
    <source>
        <dbReference type="EMBL" id="GFO05626.1"/>
    </source>
</evidence>
<protein>
    <submittedName>
        <fullName evidence="1">Uncharacterized protein</fullName>
    </submittedName>
</protein>
<keyword evidence="2" id="KW-1185">Reference proteome</keyword>
<dbReference type="AlphaFoldDB" id="A0AAV4AG76"/>
<name>A0AAV4AG76_9GAST</name>
<proteinExistence type="predicted"/>